<comment type="similarity">
    <text evidence="2">In the C-terminal section; belongs to the transpeptidase family.</text>
</comment>
<evidence type="ECO:0000256" key="9">
    <source>
        <dbReference type="ARBA" id="ARBA00022801"/>
    </source>
</evidence>
<dbReference type="FunFam" id="1.10.3810.10:FF:000001">
    <property type="entry name" value="Penicillin-binding protein 1A"/>
    <property type="match status" value="1"/>
</dbReference>
<dbReference type="SUPFAM" id="SSF56601">
    <property type="entry name" value="beta-lactamase/transpeptidase-like"/>
    <property type="match status" value="1"/>
</dbReference>
<evidence type="ECO:0000259" key="19">
    <source>
        <dbReference type="Pfam" id="PF00912"/>
    </source>
</evidence>
<evidence type="ECO:0000256" key="8">
    <source>
        <dbReference type="ARBA" id="ARBA00022679"/>
    </source>
</evidence>
<dbReference type="Pfam" id="PF17957">
    <property type="entry name" value="Big_7"/>
    <property type="match status" value="1"/>
</dbReference>
<dbReference type="Proteomes" id="UP000699691">
    <property type="component" value="Unassembled WGS sequence"/>
</dbReference>
<evidence type="ECO:0000256" key="4">
    <source>
        <dbReference type="ARBA" id="ARBA00022475"/>
    </source>
</evidence>
<keyword evidence="8" id="KW-0808">Transferase</keyword>
<name>A0A955LVY4_UNCKA</name>
<evidence type="ECO:0000256" key="1">
    <source>
        <dbReference type="ARBA" id="ARBA00004236"/>
    </source>
</evidence>
<dbReference type="InterPro" id="IPR050396">
    <property type="entry name" value="Glycosyltr_51/Transpeptidase"/>
</dbReference>
<keyword evidence="14" id="KW-0961">Cell wall biogenesis/degradation</keyword>
<keyword evidence="12 17" id="KW-0472">Membrane</keyword>
<dbReference type="PANTHER" id="PTHR32282:SF11">
    <property type="entry name" value="PENICILLIN-BINDING PROTEIN 1B"/>
    <property type="match status" value="1"/>
</dbReference>
<keyword evidence="6" id="KW-0645">Protease</keyword>
<evidence type="ECO:0000256" key="2">
    <source>
        <dbReference type="ARBA" id="ARBA00007090"/>
    </source>
</evidence>
<keyword evidence="7" id="KW-0328">Glycosyltransferase</keyword>
<comment type="catalytic activity">
    <reaction evidence="15">
        <text>Preferential cleavage: (Ac)2-L-Lys-D-Ala-|-D-Ala. Also transpeptidation of peptidyl-alanyl moieties that are N-acyl substituents of D-alanine.</text>
        <dbReference type="EC" id="3.4.16.4"/>
    </reaction>
</comment>
<evidence type="ECO:0000256" key="15">
    <source>
        <dbReference type="ARBA" id="ARBA00034000"/>
    </source>
</evidence>
<evidence type="ECO:0000256" key="16">
    <source>
        <dbReference type="ARBA" id="ARBA00049902"/>
    </source>
</evidence>
<evidence type="ECO:0000256" key="14">
    <source>
        <dbReference type="ARBA" id="ARBA00023316"/>
    </source>
</evidence>
<gene>
    <name evidence="20" type="ORF">KC573_02460</name>
</gene>
<dbReference type="GO" id="GO:0005886">
    <property type="term" value="C:plasma membrane"/>
    <property type="evidence" value="ECO:0007669"/>
    <property type="project" value="UniProtKB-SubCell"/>
</dbReference>
<dbReference type="InterPro" id="IPR012338">
    <property type="entry name" value="Beta-lactam/transpept-like"/>
</dbReference>
<dbReference type="GO" id="GO:0009002">
    <property type="term" value="F:serine-type D-Ala-D-Ala carboxypeptidase activity"/>
    <property type="evidence" value="ECO:0007669"/>
    <property type="project" value="UniProtKB-EC"/>
</dbReference>
<reference evidence="20" key="2">
    <citation type="journal article" date="2021" name="Microbiome">
        <title>Successional dynamics and alternative stable states in a saline activated sludge microbial community over 9 years.</title>
        <authorList>
            <person name="Wang Y."/>
            <person name="Ye J."/>
            <person name="Ju F."/>
            <person name="Liu L."/>
            <person name="Boyd J.A."/>
            <person name="Deng Y."/>
            <person name="Parks D.H."/>
            <person name="Jiang X."/>
            <person name="Yin X."/>
            <person name="Woodcroft B.J."/>
            <person name="Tyson G.W."/>
            <person name="Hugenholtz P."/>
            <person name="Polz M.F."/>
            <person name="Zhang T."/>
        </authorList>
    </citation>
    <scope>NUCLEOTIDE SEQUENCE</scope>
    <source>
        <strain evidence="20">HKST-UBA02</strain>
    </source>
</reference>
<evidence type="ECO:0000256" key="6">
    <source>
        <dbReference type="ARBA" id="ARBA00022670"/>
    </source>
</evidence>
<keyword evidence="9" id="KW-0378">Hydrolase</keyword>
<feature type="transmembrane region" description="Helical" evidence="17">
    <location>
        <begin position="93"/>
        <end position="119"/>
    </location>
</feature>
<accession>A0A955LVY4</accession>
<evidence type="ECO:0000313" key="20">
    <source>
        <dbReference type="EMBL" id="MCA9397667.1"/>
    </source>
</evidence>
<dbReference type="InterPro" id="IPR013783">
    <property type="entry name" value="Ig-like_fold"/>
</dbReference>
<reference evidence="20" key="1">
    <citation type="submission" date="2020-04" db="EMBL/GenBank/DDBJ databases">
        <authorList>
            <person name="Zhang T."/>
        </authorList>
    </citation>
    <scope>NUCLEOTIDE SEQUENCE</scope>
    <source>
        <strain evidence="20">HKST-UBA02</strain>
    </source>
</reference>
<evidence type="ECO:0000256" key="3">
    <source>
        <dbReference type="ARBA" id="ARBA00007739"/>
    </source>
</evidence>
<keyword evidence="4" id="KW-1003">Cell membrane</keyword>
<organism evidence="20 21">
    <name type="scientific">candidate division WWE3 bacterium</name>
    <dbReference type="NCBI Taxonomy" id="2053526"/>
    <lineage>
        <taxon>Bacteria</taxon>
        <taxon>Katanobacteria</taxon>
    </lineage>
</organism>
<protein>
    <submittedName>
        <fullName evidence="20">PBP1A family penicillin-binding protein</fullName>
    </submittedName>
</protein>
<dbReference type="GO" id="GO:0009252">
    <property type="term" value="P:peptidoglycan biosynthetic process"/>
    <property type="evidence" value="ECO:0007669"/>
    <property type="project" value="UniProtKB-KW"/>
</dbReference>
<dbReference type="GO" id="GO:0071555">
    <property type="term" value="P:cell wall organization"/>
    <property type="evidence" value="ECO:0007669"/>
    <property type="project" value="UniProtKB-KW"/>
</dbReference>
<comment type="similarity">
    <text evidence="3">In the N-terminal section; belongs to the glycosyltransferase 51 family.</text>
</comment>
<feature type="non-terminal residue" evidence="20">
    <location>
        <position position="909"/>
    </location>
</feature>
<dbReference type="GO" id="GO:0030288">
    <property type="term" value="C:outer membrane-bounded periplasmic space"/>
    <property type="evidence" value="ECO:0007669"/>
    <property type="project" value="TreeGrafter"/>
</dbReference>
<dbReference type="Gene3D" id="2.60.40.10">
    <property type="entry name" value="Immunoglobulins"/>
    <property type="match status" value="1"/>
</dbReference>
<comment type="subcellular location">
    <subcellularLocation>
        <location evidence="1">Cell membrane</location>
    </subcellularLocation>
</comment>
<evidence type="ECO:0000256" key="11">
    <source>
        <dbReference type="ARBA" id="ARBA00022984"/>
    </source>
</evidence>
<dbReference type="Gene3D" id="3.40.710.10">
    <property type="entry name" value="DD-peptidase/beta-lactamase superfamily"/>
    <property type="match status" value="1"/>
</dbReference>
<dbReference type="InterPro" id="IPR001264">
    <property type="entry name" value="Glyco_trans_51"/>
</dbReference>
<evidence type="ECO:0000313" key="21">
    <source>
        <dbReference type="Proteomes" id="UP000699691"/>
    </source>
</evidence>
<dbReference type="InterPro" id="IPR023346">
    <property type="entry name" value="Lysozyme-like_dom_sf"/>
</dbReference>
<dbReference type="InterPro" id="IPR001460">
    <property type="entry name" value="PCN-bd_Tpept"/>
</dbReference>
<dbReference type="InterPro" id="IPR036950">
    <property type="entry name" value="PBP_transglycosylase"/>
</dbReference>
<keyword evidence="17" id="KW-1133">Transmembrane helix</keyword>
<dbReference type="SUPFAM" id="SSF53955">
    <property type="entry name" value="Lysozyme-like"/>
    <property type="match status" value="1"/>
</dbReference>
<dbReference type="GO" id="GO:0008955">
    <property type="term" value="F:peptidoglycan glycosyltransferase activity"/>
    <property type="evidence" value="ECO:0007669"/>
    <property type="project" value="UniProtKB-EC"/>
</dbReference>
<dbReference type="GO" id="GO:0008360">
    <property type="term" value="P:regulation of cell shape"/>
    <property type="evidence" value="ECO:0007669"/>
    <property type="project" value="UniProtKB-KW"/>
</dbReference>
<comment type="caution">
    <text evidence="20">The sequence shown here is derived from an EMBL/GenBank/DDBJ whole genome shotgun (WGS) entry which is preliminary data.</text>
</comment>
<evidence type="ECO:0000256" key="7">
    <source>
        <dbReference type="ARBA" id="ARBA00022676"/>
    </source>
</evidence>
<dbReference type="Pfam" id="PF00912">
    <property type="entry name" value="Transgly"/>
    <property type="match status" value="1"/>
</dbReference>
<dbReference type="EMBL" id="JAGQKY010000096">
    <property type="protein sequence ID" value="MCA9397667.1"/>
    <property type="molecule type" value="Genomic_DNA"/>
</dbReference>
<dbReference type="NCBIfam" id="TIGR02074">
    <property type="entry name" value="PBP_1a_fam"/>
    <property type="match status" value="1"/>
</dbReference>
<evidence type="ECO:0000256" key="17">
    <source>
        <dbReference type="SAM" id="Phobius"/>
    </source>
</evidence>
<dbReference type="Gene3D" id="1.10.3810.10">
    <property type="entry name" value="Biosynthetic peptidoglycan transglycosylase-like"/>
    <property type="match status" value="1"/>
</dbReference>
<evidence type="ECO:0000256" key="5">
    <source>
        <dbReference type="ARBA" id="ARBA00022645"/>
    </source>
</evidence>
<proteinExistence type="inferred from homology"/>
<keyword evidence="5" id="KW-0121">Carboxypeptidase</keyword>
<keyword evidence="10" id="KW-0133">Cell shape</keyword>
<feature type="domain" description="Glycosyl transferase family 51" evidence="19">
    <location>
        <begin position="147"/>
        <end position="321"/>
    </location>
</feature>
<dbReference type="AlphaFoldDB" id="A0A955LVY4"/>
<sequence length="909" mass="101663">MNDDQKMQNAFKTVINKMSNSKLWLTIKPYLVRIEKRIDAFIDRSPAYHQYAEHPIFNMTRKPRKTATSQFDEWKKKIYQLTKRSKRRRRVKLLSIVATVTILGIMLAAATGVTAIVYFSKDLPSPDKLTEREVAQTTKIYSRQNDLLYEIFDEQRRTLVQLSDIPQYLIDATISTEDSDFYHHSGFDVMGIMRSAFRVVTEGQIRGGGSTITQQLVKNVFLSPEQTYTRKLKEVILAMQLEATYEKNEILQMYFNEVGYGGNYYGIGAAAEGYFGKSVQDLSLAESAFLAGLPQSPSLYNPRFGDPELAQARFELVLDYMVREGKLTQEEADTAKQEDVIASVKPTDIDIRAPHFVFYVKQQLVEQFGEKLVEQGGLRVTTTLDMGKQFIAEEEIGFQLDRLAAQGANAGNQALISIDPKTGEVLAMVGSADYFDQSIDGNVNVLLARRQPGSAMKPFVYVKGFQMGYSPATFLPDIYACFGVGGDGKDYCPTNSDGKYWGPLLAREALANSRNTPAIRMAKLVGVQNIIQQAEELGITTLDQPDRYGLSLALGAAEVKATELVRAYSAFANNGLQPELMTILKVEDNTGAVIFENQPEDVSLRRVLPEEEAYLITDILSDNQVRRRLFGANNLLEIGRPAAVKTGTTNDNRDAWTCGYVPQLATCVWTGNTDNTPMAPSIQGSTGATPTFHHYMWRALENTPIENFTKPSGVREVVVDKLSGMLPKKDSDYPTITEVFAKGTVPTEEDNFHQTVEVCESKSLLATDYHKLIGDVIKKTFTYLREPDQSLQKYADEWMSSHDGYGKPPEEVCPIVDKDGEPLNGPYLDILTPSNGDEMDTTTFDVSVEAYSEHRIVKIEFYWDDTLVTTLTSSPYETEYSVSKDVSGEHTITVTAYDGKGEKTTKEIT</sequence>
<dbReference type="GO" id="GO:0008658">
    <property type="term" value="F:penicillin binding"/>
    <property type="evidence" value="ECO:0007669"/>
    <property type="project" value="InterPro"/>
</dbReference>
<evidence type="ECO:0000256" key="10">
    <source>
        <dbReference type="ARBA" id="ARBA00022960"/>
    </source>
</evidence>
<evidence type="ECO:0000256" key="12">
    <source>
        <dbReference type="ARBA" id="ARBA00023136"/>
    </source>
</evidence>
<comment type="catalytic activity">
    <reaction evidence="16">
        <text>[GlcNAc-(1-&gt;4)-Mur2Ac(oyl-L-Ala-gamma-D-Glu-L-Lys-D-Ala-D-Ala)](n)-di-trans,octa-cis-undecaprenyl diphosphate + beta-D-GlcNAc-(1-&gt;4)-Mur2Ac(oyl-L-Ala-gamma-D-Glu-L-Lys-D-Ala-D-Ala)-di-trans,octa-cis-undecaprenyl diphosphate = [GlcNAc-(1-&gt;4)-Mur2Ac(oyl-L-Ala-gamma-D-Glu-L-Lys-D-Ala-D-Ala)](n+1)-di-trans,octa-cis-undecaprenyl diphosphate + di-trans,octa-cis-undecaprenyl diphosphate + H(+)</text>
        <dbReference type="Rhea" id="RHEA:23708"/>
        <dbReference type="Rhea" id="RHEA-COMP:9602"/>
        <dbReference type="Rhea" id="RHEA-COMP:9603"/>
        <dbReference type="ChEBI" id="CHEBI:15378"/>
        <dbReference type="ChEBI" id="CHEBI:58405"/>
        <dbReference type="ChEBI" id="CHEBI:60033"/>
        <dbReference type="ChEBI" id="CHEBI:78435"/>
        <dbReference type="EC" id="2.4.99.28"/>
    </reaction>
</comment>
<dbReference type="GO" id="GO:0006508">
    <property type="term" value="P:proteolysis"/>
    <property type="evidence" value="ECO:0007669"/>
    <property type="project" value="UniProtKB-KW"/>
</dbReference>
<keyword evidence="17" id="KW-0812">Transmembrane</keyword>
<keyword evidence="13" id="KW-0511">Multifunctional enzyme</keyword>
<dbReference type="Pfam" id="PF00905">
    <property type="entry name" value="Transpeptidase"/>
    <property type="match status" value="1"/>
</dbReference>
<feature type="domain" description="Penicillin-binding protein transpeptidase" evidence="18">
    <location>
        <begin position="418"/>
        <end position="681"/>
    </location>
</feature>
<keyword evidence="11" id="KW-0573">Peptidoglycan synthesis</keyword>
<dbReference type="PANTHER" id="PTHR32282">
    <property type="entry name" value="BINDING PROTEIN TRANSPEPTIDASE, PUTATIVE-RELATED"/>
    <property type="match status" value="1"/>
</dbReference>
<evidence type="ECO:0000259" key="18">
    <source>
        <dbReference type="Pfam" id="PF00905"/>
    </source>
</evidence>
<evidence type="ECO:0000256" key="13">
    <source>
        <dbReference type="ARBA" id="ARBA00023268"/>
    </source>
</evidence>